<protein>
    <submittedName>
        <fullName evidence="1">Uncharacterized protein</fullName>
    </submittedName>
</protein>
<dbReference type="Proteomes" id="UP000799436">
    <property type="component" value="Unassembled WGS sequence"/>
</dbReference>
<accession>A0A6G1LC82</accession>
<dbReference type="EMBL" id="ML995827">
    <property type="protein sequence ID" value="KAF2770192.1"/>
    <property type="molecule type" value="Genomic_DNA"/>
</dbReference>
<organism evidence="1 2">
    <name type="scientific">Teratosphaeria nubilosa</name>
    <dbReference type="NCBI Taxonomy" id="161662"/>
    <lineage>
        <taxon>Eukaryota</taxon>
        <taxon>Fungi</taxon>
        <taxon>Dikarya</taxon>
        <taxon>Ascomycota</taxon>
        <taxon>Pezizomycotina</taxon>
        <taxon>Dothideomycetes</taxon>
        <taxon>Dothideomycetidae</taxon>
        <taxon>Mycosphaerellales</taxon>
        <taxon>Teratosphaeriaceae</taxon>
        <taxon>Teratosphaeria</taxon>
    </lineage>
</organism>
<keyword evidence="2" id="KW-1185">Reference proteome</keyword>
<reference evidence="1" key="1">
    <citation type="journal article" date="2020" name="Stud. Mycol.">
        <title>101 Dothideomycetes genomes: a test case for predicting lifestyles and emergence of pathogens.</title>
        <authorList>
            <person name="Haridas S."/>
            <person name="Albert R."/>
            <person name="Binder M."/>
            <person name="Bloem J."/>
            <person name="Labutti K."/>
            <person name="Salamov A."/>
            <person name="Andreopoulos B."/>
            <person name="Baker S."/>
            <person name="Barry K."/>
            <person name="Bills G."/>
            <person name="Bluhm B."/>
            <person name="Cannon C."/>
            <person name="Castanera R."/>
            <person name="Culley D."/>
            <person name="Daum C."/>
            <person name="Ezra D."/>
            <person name="Gonzalez J."/>
            <person name="Henrissat B."/>
            <person name="Kuo A."/>
            <person name="Liang C."/>
            <person name="Lipzen A."/>
            <person name="Lutzoni F."/>
            <person name="Magnuson J."/>
            <person name="Mondo S."/>
            <person name="Nolan M."/>
            <person name="Ohm R."/>
            <person name="Pangilinan J."/>
            <person name="Park H.-J."/>
            <person name="Ramirez L."/>
            <person name="Alfaro M."/>
            <person name="Sun H."/>
            <person name="Tritt A."/>
            <person name="Yoshinaga Y."/>
            <person name="Zwiers L.-H."/>
            <person name="Turgeon B."/>
            <person name="Goodwin S."/>
            <person name="Spatafora J."/>
            <person name="Crous P."/>
            <person name="Grigoriev I."/>
        </authorList>
    </citation>
    <scope>NUCLEOTIDE SEQUENCE</scope>
    <source>
        <strain evidence="1">CBS 116005</strain>
    </source>
</reference>
<gene>
    <name evidence="1" type="ORF">EJ03DRAFT_76410</name>
</gene>
<name>A0A6G1LC82_9PEZI</name>
<evidence type="ECO:0000313" key="2">
    <source>
        <dbReference type="Proteomes" id="UP000799436"/>
    </source>
</evidence>
<dbReference type="AlphaFoldDB" id="A0A6G1LC82"/>
<evidence type="ECO:0000313" key="1">
    <source>
        <dbReference type="EMBL" id="KAF2770192.1"/>
    </source>
</evidence>
<sequence length="130" mass="14509">MCVCEVDSYPHVGNGLCRSRCVWPHVASCKVQYGRYVSDCCLVERLRRMGLSIIPFESSRPRSHSGGRGDSLAMQWLFIVPRSPLACQEMVKTGSAGLNPVSVGHFVQSTHGIHLMGRNPRRYRCKAPAY</sequence>
<proteinExistence type="predicted"/>